<comment type="similarity">
    <text evidence="2 14">Belongs to the cation transport ATPase (P-type) (TC 3.A.3) family. Type IB subfamily.</text>
</comment>
<dbReference type="InterPro" id="IPR059000">
    <property type="entry name" value="ATPase_P-type_domA"/>
</dbReference>
<dbReference type="PRINTS" id="PR00120">
    <property type="entry name" value="HATPASE"/>
</dbReference>
<dbReference type="FunFam" id="2.70.150.10:FF:000020">
    <property type="entry name" value="Copper-exporting P-type ATPase A"/>
    <property type="match status" value="1"/>
</dbReference>
<evidence type="ECO:0000256" key="13">
    <source>
        <dbReference type="ARBA" id="ARBA00023136"/>
    </source>
</evidence>
<evidence type="ECO:0000256" key="5">
    <source>
        <dbReference type="ARBA" id="ARBA00022723"/>
    </source>
</evidence>
<dbReference type="InterPro" id="IPR023299">
    <property type="entry name" value="ATPase_P-typ_cyto_dom_N"/>
</dbReference>
<keyword evidence="7" id="KW-0406">Ion transport</keyword>
<dbReference type="EMBL" id="CP049887">
    <property type="protein sequence ID" value="QIL47580.1"/>
    <property type="molecule type" value="Genomic_DNA"/>
</dbReference>
<keyword evidence="9" id="KW-0460">Magnesium</keyword>
<keyword evidence="18" id="KW-1185">Reference proteome</keyword>
<dbReference type="InterPro" id="IPR008250">
    <property type="entry name" value="ATPase_P-typ_transduc_dom_A_sf"/>
</dbReference>
<reference evidence="17 18" key="1">
    <citation type="submission" date="2020-03" db="EMBL/GenBank/DDBJ databases">
        <title>Vagococcus sp. nov., isolated from beetles.</title>
        <authorList>
            <person name="Hyun D.-W."/>
            <person name="Bae J.-W."/>
        </authorList>
    </citation>
    <scope>NUCLEOTIDE SEQUENCE [LARGE SCALE GENOMIC DNA]</scope>
    <source>
        <strain evidence="17 18">HDW17B</strain>
    </source>
</reference>
<dbReference type="Pfam" id="PF00702">
    <property type="entry name" value="Hydrolase"/>
    <property type="match status" value="1"/>
</dbReference>
<dbReference type="InterPro" id="IPR023214">
    <property type="entry name" value="HAD_sf"/>
</dbReference>
<evidence type="ECO:0000256" key="12">
    <source>
        <dbReference type="ARBA" id="ARBA00023008"/>
    </source>
</evidence>
<feature type="transmembrane region" description="Helical" evidence="14">
    <location>
        <begin position="99"/>
        <end position="117"/>
    </location>
</feature>
<dbReference type="NCBIfam" id="TIGR01525">
    <property type="entry name" value="ATPase-IB_hvy"/>
    <property type="match status" value="1"/>
</dbReference>
<dbReference type="NCBIfam" id="TIGR01494">
    <property type="entry name" value="ATPase_P-type"/>
    <property type="match status" value="1"/>
</dbReference>
<evidence type="ECO:0000256" key="11">
    <source>
        <dbReference type="ARBA" id="ARBA00022989"/>
    </source>
</evidence>
<dbReference type="SFLD" id="SFLDG00002">
    <property type="entry name" value="C1.7:_P-type_atpase_like"/>
    <property type="match status" value="1"/>
</dbReference>
<evidence type="ECO:0000256" key="6">
    <source>
        <dbReference type="ARBA" id="ARBA00022741"/>
    </source>
</evidence>
<evidence type="ECO:0000256" key="4">
    <source>
        <dbReference type="ARBA" id="ARBA00022692"/>
    </source>
</evidence>
<dbReference type="CDD" id="cd07551">
    <property type="entry name" value="P-type_ATPase_HM_ZosA_PfeT-like"/>
    <property type="match status" value="1"/>
</dbReference>
<dbReference type="AlphaFoldDB" id="A0A6G8ARG4"/>
<dbReference type="GO" id="GO:0046872">
    <property type="term" value="F:metal ion binding"/>
    <property type="evidence" value="ECO:0007669"/>
    <property type="project" value="UniProtKB-KW"/>
</dbReference>
<dbReference type="Pfam" id="PF00122">
    <property type="entry name" value="E1-E2_ATPase"/>
    <property type="match status" value="1"/>
</dbReference>
<evidence type="ECO:0000256" key="3">
    <source>
        <dbReference type="ARBA" id="ARBA00022475"/>
    </source>
</evidence>
<dbReference type="GO" id="GO:0005524">
    <property type="term" value="F:ATP binding"/>
    <property type="evidence" value="ECO:0007669"/>
    <property type="project" value="UniProtKB-UniRule"/>
</dbReference>
<protein>
    <submittedName>
        <fullName evidence="17">Cadmium-translocating P-type ATPase</fullName>
        <ecNumber evidence="17">3.6.3.3</ecNumber>
    </submittedName>
</protein>
<evidence type="ECO:0000259" key="16">
    <source>
        <dbReference type="Pfam" id="PF00122"/>
    </source>
</evidence>
<dbReference type="NCBIfam" id="TIGR01512">
    <property type="entry name" value="ATPase-IB2_Cd"/>
    <property type="match status" value="1"/>
</dbReference>
<evidence type="ECO:0000256" key="2">
    <source>
        <dbReference type="ARBA" id="ARBA00006024"/>
    </source>
</evidence>
<evidence type="ECO:0000256" key="7">
    <source>
        <dbReference type="ARBA" id="ARBA00022796"/>
    </source>
</evidence>
<accession>A0A6G8ARG4</accession>
<feature type="transmembrane region" description="Helical" evidence="14">
    <location>
        <begin position="275"/>
        <end position="299"/>
    </location>
</feature>
<dbReference type="InterPro" id="IPR018303">
    <property type="entry name" value="ATPase_P-typ_P_site"/>
</dbReference>
<dbReference type="SFLD" id="SFLDF00027">
    <property type="entry name" value="p-type_atpase"/>
    <property type="match status" value="1"/>
</dbReference>
<feature type="transmembrane region" description="Helical" evidence="14">
    <location>
        <begin position="305"/>
        <end position="326"/>
    </location>
</feature>
<feature type="transmembrane region" description="Helical" evidence="14">
    <location>
        <begin position="606"/>
        <end position="627"/>
    </location>
</feature>
<feature type="domain" description="P-type ATPase A" evidence="16">
    <location>
        <begin position="153"/>
        <end position="254"/>
    </location>
</feature>
<keyword evidence="4 14" id="KW-0812">Transmembrane</keyword>
<dbReference type="GO" id="GO:0019829">
    <property type="term" value="F:ATPase-coupled monoatomic cation transmembrane transporter activity"/>
    <property type="evidence" value="ECO:0007669"/>
    <property type="project" value="InterPro"/>
</dbReference>
<evidence type="ECO:0000256" key="15">
    <source>
        <dbReference type="SAM" id="MobiDB-lite"/>
    </source>
</evidence>
<evidence type="ECO:0000256" key="9">
    <source>
        <dbReference type="ARBA" id="ARBA00022842"/>
    </source>
</evidence>
<comment type="subcellular location">
    <subcellularLocation>
        <location evidence="1">Cell membrane</location>
        <topology evidence="1">Multi-pass membrane protein</topology>
    </subcellularLocation>
</comment>
<keyword evidence="6 14" id="KW-0547">Nucleotide-binding</keyword>
<dbReference type="GO" id="GO:0006825">
    <property type="term" value="P:copper ion transport"/>
    <property type="evidence" value="ECO:0007669"/>
    <property type="project" value="UniProtKB-KW"/>
</dbReference>
<dbReference type="GO" id="GO:0016887">
    <property type="term" value="F:ATP hydrolysis activity"/>
    <property type="evidence" value="ECO:0007669"/>
    <property type="project" value="InterPro"/>
</dbReference>
<dbReference type="PRINTS" id="PR00119">
    <property type="entry name" value="CATATPASE"/>
</dbReference>
<dbReference type="Gene3D" id="3.40.50.1000">
    <property type="entry name" value="HAD superfamily/HAD-like"/>
    <property type="match status" value="1"/>
</dbReference>
<keyword evidence="13 14" id="KW-0472">Membrane</keyword>
<dbReference type="PANTHER" id="PTHR43079">
    <property type="entry name" value="PROBABLE CADMIUM/ZINC-TRANSPORTING ATPASE HMA1"/>
    <property type="match status" value="1"/>
</dbReference>
<feature type="transmembrane region" description="Helical" evidence="14">
    <location>
        <begin position="67"/>
        <end position="87"/>
    </location>
</feature>
<dbReference type="KEGG" id="vhy:G7082_03025"/>
<gene>
    <name evidence="17" type="primary">cadA</name>
    <name evidence="17" type="ORF">G7082_03025</name>
</gene>
<dbReference type="InterPro" id="IPR023298">
    <property type="entry name" value="ATPase_P-typ_TM_dom_sf"/>
</dbReference>
<proteinExistence type="inferred from homology"/>
<dbReference type="SFLD" id="SFLDS00003">
    <property type="entry name" value="Haloacid_Dehalogenase"/>
    <property type="match status" value="1"/>
</dbReference>
<keyword evidence="5 14" id="KW-0479">Metal-binding</keyword>
<dbReference type="RefSeq" id="WP_166033752.1">
    <property type="nucleotide sequence ID" value="NZ_CP049887.1"/>
</dbReference>
<sequence>MEQSLAHDKKHNEHEHNHDHNHDHGHDHDHSGHDHDHDHGKLPVVLFFIGLATYIASLFVAEGMLQNILATVTIFMSGYHIIIEGFEDTITQTKANRKFTPNVHILMTLAAFGAAIIGDFKEGALLIVIFAGAHFLEDYAEGKSKREITNLMKMNPTEARLIKADGSTEIVDVATLKIGDQLKILNGDQIPTDGRIISGYTSIDEASINGESVPAEKTVGDDVYGSTINGNGMITIEVTKESSDTVFAKILQLVNESQSNLSKKATKIKKLEPKYVTAVMIIVTLYIVAMPMLFGATWYNSFYKGMVFLTVASPCALAASDVPATLSGISNLAKRGVLFKGGSFLSNLEGIRAIAFDKTGTLTEGKPKVTDVFFTVEKENNSANYLNIVAAMEKQANHPLADAILAHINVTEVIDLDIENQIGKGLVSTYKGITYRIGKPAQFAKVDSKIEQLNHTYSEQGKTVVYFSENEIVVGLIAMMDLPNENSKHVISYLKSQGIHTTMITGDAEKTGRAVANQLGMDEVVGNVLPENKSAIVEDLERKYGSTAMVGDGVNDAPALVKADVGIAMGEGTDIAIDVADVVLMKNDLTKLSYAHRISKRLDKVVMQNIAFSMFIVVLLVILNVMGKMNLPLGIIAHEGSTLIVLFNGLRLLKPLKE</sequence>
<dbReference type="InterPro" id="IPR051949">
    <property type="entry name" value="Cation_Transport_ATPase"/>
</dbReference>
<keyword evidence="3 14" id="KW-1003">Cell membrane</keyword>
<evidence type="ECO:0000313" key="17">
    <source>
        <dbReference type="EMBL" id="QIL47580.1"/>
    </source>
</evidence>
<feature type="transmembrane region" description="Helical" evidence="14">
    <location>
        <begin position="633"/>
        <end position="653"/>
    </location>
</feature>
<dbReference type="InterPro" id="IPR027256">
    <property type="entry name" value="P-typ_ATPase_IB"/>
</dbReference>
<dbReference type="PANTHER" id="PTHR43079:SF1">
    <property type="entry name" value="CADMIUM_ZINC-TRANSPORTING ATPASE HMA1, CHLOROPLASTIC-RELATED"/>
    <property type="match status" value="1"/>
</dbReference>
<dbReference type="SUPFAM" id="SSF56784">
    <property type="entry name" value="HAD-like"/>
    <property type="match status" value="1"/>
</dbReference>
<dbReference type="Gene3D" id="3.40.1110.10">
    <property type="entry name" value="Calcium-transporting ATPase, cytoplasmic domain N"/>
    <property type="match status" value="1"/>
</dbReference>
<organism evidence="17 18">
    <name type="scientific">Vagococcus hydrophili</name>
    <dbReference type="NCBI Taxonomy" id="2714947"/>
    <lineage>
        <taxon>Bacteria</taxon>
        <taxon>Bacillati</taxon>
        <taxon>Bacillota</taxon>
        <taxon>Bacilli</taxon>
        <taxon>Lactobacillales</taxon>
        <taxon>Enterococcaceae</taxon>
        <taxon>Vagococcus</taxon>
    </lineage>
</organism>
<keyword evidence="11 14" id="KW-1133">Transmembrane helix</keyword>
<dbReference type="SUPFAM" id="SSF81665">
    <property type="entry name" value="Calcium ATPase, transmembrane domain M"/>
    <property type="match status" value="1"/>
</dbReference>
<dbReference type="Gene3D" id="2.70.150.10">
    <property type="entry name" value="Calcium-transporting ATPase, cytoplasmic transduction domain A"/>
    <property type="match status" value="1"/>
</dbReference>
<dbReference type="Proteomes" id="UP000501747">
    <property type="component" value="Chromosome"/>
</dbReference>
<dbReference type="GO" id="GO:0005886">
    <property type="term" value="C:plasma membrane"/>
    <property type="evidence" value="ECO:0007669"/>
    <property type="project" value="UniProtKB-SubCell"/>
</dbReference>
<dbReference type="InterPro" id="IPR001757">
    <property type="entry name" value="P_typ_ATPase"/>
</dbReference>
<dbReference type="SUPFAM" id="SSF81653">
    <property type="entry name" value="Calcium ATPase, transduction domain A"/>
    <property type="match status" value="1"/>
</dbReference>
<dbReference type="InterPro" id="IPR044492">
    <property type="entry name" value="P_typ_ATPase_HD_dom"/>
</dbReference>
<dbReference type="EC" id="3.6.3.3" evidence="17"/>
<name>A0A6G8ARG4_9ENTE</name>
<keyword evidence="10" id="KW-1278">Translocase</keyword>
<evidence type="ECO:0000256" key="1">
    <source>
        <dbReference type="ARBA" id="ARBA00004651"/>
    </source>
</evidence>
<keyword evidence="7" id="KW-0187">Copper transport</keyword>
<dbReference type="InterPro" id="IPR036412">
    <property type="entry name" value="HAD-like_sf"/>
</dbReference>
<keyword evidence="12" id="KW-0186">Copper</keyword>
<evidence type="ECO:0000313" key="18">
    <source>
        <dbReference type="Proteomes" id="UP000501747"/>
    </source>
</evidence>
<keyword evidence="7" id="KW-0813">Transport</keyword>
<feature type="transmembrane region" description="Helical" evidence="14">
    <location>
        <begin position="42"/>
        <end position="61"/>
    </location>
</feature>
<evidence type="ECO:0000256" key="8">
    <source>
        <dbReference type="ARBA" id="ARBA00022840"/>
    </source>
</evidence>
<keyword evidence="17" id="KW-0378">Hydrolase</keyword>
<evidence type="ECO:0000256" key="14">
    <source>
        <dbReference type="RuleBase" id="RU362081"/>
    </source>
</evidence>
<dbReference type="PROSITE" id="PS00154">
    <property type="entry name" value="ATPASE_E1_E2"/>
    <property type="match status" value="1"/>
</dbReference>
<keyword evidence="8 14" id="KW-0067">ATP-binding</keyword>
<feature type="region of interest" description="Disordered" evidence="15">
    <location>
        <begin position="1"/>
        <end position="36"/>
    </location>
</feature>
<evidence type="ECO:0000256" key="10">
    <source>
        <dbReference type="ARBA" id="ARBA00022967"/>
    </source>
</evidence>